<feature type="region of interest" description="Disordered" evidence="1">
    <location>
        <begin position="698"/>
        <end position="777"/>
    </location>
</feature>
<evidence type="ECO:0000313" key="3">
    <source>
        <dbReference type="Proteomes" id="UP001438707"/>
    </source>
</evidence>
<evidence type="ECO:0008006" key="4">
    <source>
        <dbReference type="Google" id="ProtNLM"/>
    </source>
</evidence>
<evidence type="ECO:0000313" key="2">
    <source>
        <dbReference type="EMBL" id="KAK9834373.1"/>
    </source>
</evidence>
<keyword evidence="3" id="KW-1185">Reference proteome</keyword>
<dbReference type="AlphaFoldDB" id="A0AAW1RLA8"/>
<protein>
    <recommendedName>
        <fullName evidence="4">TOG domain-containing protein</fullName>
    </recommendedName>
</protein>
<feature type="compositionally biased region" description="Pro residues" evidence="1">
    <location>
        <begin position="615"/>
        <end position="624"/>
    </location>
</feature>
<organism evidence="2 3">
    <name type="scientific">Apatococcus lobatus</name>
    <dbReference type="NCBI Taxonomy" id="904363"/>
    <lineage>
        <taxon>Eukaryota</taxon>
        <taxon>Viridiplantae</taxon>
        <taxon>Chlorophyta</taxon>
        <taxon>core chlorophytes</taxon>
        <taxon>Trebouxiophyceae</taxon>
        <taxon>Chlorellales</taxon>
        <taxon>Chlorellaceae</taxon>
        <taxon>Apatococcus</taxon>
    </lineage>
</organism>
<dbReference type="EMBL" id="JALJOS010000009">
    <property type="protein sequence ID" value="KAK9834373.1"/>
    <property type="molecule type" value="Genomic_DNA"/>
</dbReference>
<dbReference type="Proteomes" id="UP001438707">
    <property type="component" value="Unassembled WGS sequence"/>
</dbReference>
<feature type="region of interest" description="Disordered" evidence="1">
    <location>
        <begin position="554"/>
        <end position="631"/>
    </location>
</feature>
<gene>
    <name evidence="2" type="ORF">WJX74_000059</name>
</gene>
<proteinExistence type="predicted"/>
<comment type="caution">
    <text evidence="2">The sequence shown here is derived from an EMBL/GenBank/DDBJ whole genome shotgun (WGS) entry which is preliminary data.</text>
</comment>
<feature type="region of interest" description="Disordered" evidence="1">
    <location>
        <begin position="644"/>
        <end position="685"/>
    </location>
</feature>
<evidence type="ECO:0000256" key="1">
    <source>
        <dbReference type="SAM" id="MobiDB-lite"/>
    </source>
</evidence>
<feature type="compositionally biased region" description="Basic and acidic residues" evidence="1">
    <location>
        <begin position="715"/>
        <end position="736"/>
    </location>
</feature>
<sequence length="777" mass="84808">MASAVCSPPPPSTAQHPIETPEVLLRRLKVLEVEAPSAQTMPRLSWEEDPVTWLVHELLYCCQAREQQEFDATYEDVAAMLHKFMTQNQSLGTELMTPATRSLEFAKMLALLIKRISQRGQIQAVNDFLLSKLEHVVAVLAPHATARPVADLLESMSQGVSSFRMEHDIKAAMTVFPCVVRFARALIRAINDSFNGTVSFIEQTFNSHCQLLATAFSTIKDGMRVLLDAQHPNREVLDAMRRAPELPSRLGAPARAQLFKCLLHESAPALLLTALKLEACGELEYLPSVLLDILRHGTRFATAQIHLLQRALGRLGQDESGQQIASSKARPGSSGLLQLSKLMGVLRAALHLQQICSAPSVQWQRLEQMLLHEVRDSAGVSSGNLCALLWAFVRYRSPCSMVMQHAMYVLKTCVAQAERLPRVMRQVVEDHKMLDVTAGILQSKLLDPSCASITGKTNDGAADLAAFCEGLLPCVIDHATAITRVVPGAEVRASLETLRHTQQALCENRVPWDFDKRTFTSKTHQIAKQTLATLKDSPMVPEDTAAVGADLLPGPVAAQPHAEPEAPRRSDGAKAPSAETAALPRSYSHSKCPSCEEQPAGSKKPGRSRGSERPPAGPPSPNPGRPLGYSRDVNRRSLDRLDRAASLSRAVSTLERSRSASLLSSRGTYSPASRSAGTRPMDKDCKGKLLGSISICVDAHGQRSMPPPAASQPLRDSDSQRHRRSKSEQNLHEMQHCRHTRSSSQPMSEEVLANAIASPDAGHLLSSHRARSLESSA</sequence>
<reference evidence="2 3" key="1">
    <citation type="journal article" date="2024" name="Nat. Commun.">
        <title>Phylogenomics reveals the evolutionary origins of lichenization in chlorophyte algae.</title>
        <authorList>
            <person name="Puginier C."/>
            <person name="Libourel C."/>
            <person name="Otte J."/>
            <person name="Skaloud P."/>
            <person name="Haon M."/>
            <person name="Grisel S."/>
            <person name="Petersen M."/>
            <person name="Berrin J.G."/>
            <person name="Delaux P.M."/>
            <person name="Dal Grande F."/>
            <person name="Keller J."/>
        </authorList>
    </citation>
    <scope>NUCLEOTIDE SEQUENCE [LARGE SCALE GENOMIC DNA]</scope>
    <source>
        <strain evidence="2 3">SAG 2145</strain>
    </source>
</reference>
<name>A0AAW1RLA8_9CHLO</name>
<feature type="compositionally biased region" description="Basic and acidic residues" evidence="1">
    <location>
        <begin position="562"/>
        <end position="572"/>
    </location>
</feature>
<accession>A0AAW1RLA8</accession>
<feature type="compositionally biased region" description="Polar residues" evidence="1">
    <location>
        <begin position="667"/>
        <end position="676"/>
    </location>
</feature>